<dbReference type="GO" id="GO:0006310">
    <property type="term" value="P:DNA recombination"/>
    <property type="evidence" value="ECO:0007669"/>
    <property type="project" value="UniProtKB-KW"/>
</dbReference>
<dbReference type="GO" id="GO:0003964">
    <property type="term" value="F:RNA-directed DNA polymerase activity"/>
    <property type="evidence" value="ECO:0007669"/>
    <property type="project" value="UniProtKB-KW"/>
</dbReference>
<evidence type="ECO:0000313" key="21">
    <source>
        <dbReference type="Proteomes" id="UP000298327"/>
    </source>
</evidence>
<keyword evidence="2" id="KW-1188">Viral release from host cell</keyword>
<evidence type="ECO:0000256" key="4">
    <source>
        <dbReference type="ARBA" id="ARBA00022695"/>
    </source>
</evidence>
<dbReference type="STRING" id="205917.A0A4Y9XW45"/>
<evidence type="ECO:0000259" key="18">
    <source>
        <dbReference type="Pfam" id="PF13976"/>
    </source>
</evidence>
<evidence type="ECO:0000256" key="15">
    <source>
        <dbReference type="ARBA" id="ARBA00023113"/>
    </source>
</evidence>
<evidence type="ECO:0000256" key="1">
    <source>
        <dbReference type="ARBA" id="ARBA00002180"/>
    </source>
</evidence>
<dbReference type="GO" id="GO:0015074">
    <property type="term" value="P:DNA integration"/>
    <property type="evidence" value="ECO:0007669"/>
    <property type="project" value="UniProtKB-KW"/>
</dbReference>
<keyword evidence="12" id="KW-0229">DNA integration</keyword>
<accession>A0A4Y9XW45</accession>
<keyword evidence="4" id="KW-0548">Nucleotidyltransferase</keyword>
<gene>
    <name evidence="20" type="ORF">EVG20_g9887</name>
</gene>
<evidence type="ECO:0000256" key="11">
    <source>
        <dbReference type="ARBA" id="ARBA00022842"/>
    </source>
</evidence>
<dbReference type="AlphaFoldDB" id="A0A4Y9XW45"/>
<dbReference type="InterPro" id="IPR012337">
    <property type="entry name" value="RNaseH-like_sf"/>
</dbReference>
<evidence type="ECO:0000313" key="20">
    <source>
        <dbReference type="EMBL" id="TFY53988.1"/>
    </source>
</evidence>
<dbReference type="EMBL" id="SEOQ01001080">
    <property type="protein sequence ID" value="TFY53988.1"/>
    <property type="molecule type" value="Genomic_DNA"/>
</dbReference>
<dbReference type="GO" id="GO:0046872">
    <property type="term" value="F:metal ion binding"/>
    <property type="evidence" value="ECO:0007669"/>
    <property type="project" value="UniProtKB-KW"/>
</dbReference>
<dbReference type="GO" id="GO:0008233">
    <property type="term" value="F:peptidase activity"/>
    <property type="evidence" value="ECO:0007669"/>
    <property type="project" value="UniProtKB-KW"/>
</dbReference>
<evidence type="ECO:0008006" key="22">
    <source>
        <dbReference type="Google" id="ProtNLM"/>
    </source>
</evidence>
<name>A0A4Y9XW45_9AGAM</name>
<dbReference type="Pfam" id="PF22936">
    <property type="entry name" value="Pol_BBD"/>
    <property type="match status" value="1"/>
</dbReference>
<dbReference type="InterPro" id="IPR036397">
    <property type="entry name" value="RNaseH_sf"/>
</dbReference>
<keyword evidence="3" id="KW-0645">Protease</keyword>
<evidence type="ECO:0000256" key="9">
    <source>
        <dbReference type="ARBA" id="ARBA00022801"/>
    </source>
</evidence>
<dbReference type="GO" id="GO:0005524">
    <property type="term" value="F:ATP binding"/>
    <property type="evidence" value="ECO:0007669"/>
    <property type="project" value="UniProtKB-KW"/>
</dbReference>
<keyword evidence="14" id="KW-0239">DNA-directed DNA polymerase</keyword>
<protein>
    <recommendedName>
        <fullName evidence="22">GAG-pre-integrase domain-containing protein</fullName>
    </recommendedName>
</protein>
<dbReference type="GO" id="GO:0003887">
    <property type="term" value="F:DNA-directed DNA polymerase activity"/>
    <property type="evidence" value="ECO:0007669"/>
    <property type="project" value="UniProtKB-KW"/>
</dbReference>
<comment type="caution">
    <text evidence="20">The sequence shown here is derived from an EMBL/GenBank/DDBJ whole genome shotgun (WGS) entry which is preliminary data.</text>
</comment>
<evidence type="ECO:0000256" key="7">
    <source>
        <dbReference type="ARBA" id="ARBA00022741"/>
    </source>
</evidence>
<dbReference type="Pfam" id="PF13976">
    <property type="entry name" value="gag_pre-integrs"/>
    <property type="match status" value="1"/>
</dbReference>
<feature type="domain" description="Retrovirus-related Pol polyprotein from transposon TNT 1-94-like beta-barrel" evidence="19">
    <location>
        <begin position="304"/>
        <end position="385"/>
    </location>
</feature>
<dbReference type="OrthoDB" id="3257543at2759"/>
<keyword evidence="9" id="KW-0378">Hydrolase</keyword>
<organism evidence="20 21">
    <name type="scientific">Dentipellis fragilis</name>
    <dbReference type="NCBI Taxonomy" id="205917"/>
    <lineage>
        <taxon>Eukaryota</taxon>
        <taxon>Fungi</taxon>
        <taxon>Dikarya</taxon>
        <taxon>Basidiomycota</taxon>
        <taxon>Agaricomycotina</taxon>
        <taxon>Agaricomycetes</taxon>
        <taxon>Russulales</taxon>
        <taxon>Hericiaceae</taxon>
        <taxon>Dentipellis</taxon>
    </lineage>
</organism>
<dbReference type="PANTHER" id="PTHR42648:SF11">
    <property type="entry name" value="TRANSPOSON TY4-P GAG-POL POLYPROTEIN"/>
    <property type="match status" value="1"/>
</dbReference>
<dbReference type="SUPFAM" id="SSF53098">
    <property type="entry name" value="Ribonuclease H-like"/>
    <property type="match status" value="1"/>
</dbReference>
<keyword evidence="11" id="KW-0460">Magnesium</keyword>
<keyword evidence="5" id="KW-0540">Nuclease</keyword>
<evidence type="ECO:0000256" key="6">
    <source>
        <dbReference type="ARBA" id="ARBA00022723"/>
    </source>
</evidence>
<evidence type="ECO:0000256" key="2">
    <source>
        <dbReference type="ARBA" id="ARBA00022612"/>
    </source>
</evidence>
<dbReference type="InterPro" id="IPR039537">
    <property type="entry name" value="Retrotran_Ty1/copia-like"/>
</dbReference>
<feature type="region of interest" description="Disordered" evidence="17">
    <location>
        <begin position="268"/>
        <end position="310"/>
    </location>
</feature>
<comment type="function">
    <text evidence="1">The aspartyl protease (PR) mediates the proteolytic cleavages of the Gag and Gag-Pol polyproteins after assembly of the VLP.</text>
</comment>
<keyword evidence="21" id="KW-1185">Reference proteome</keyword>
<evidence type="ECO:0000256" key="3">
    <source>
        <dbReference type="ARBA" id="ARBA00022670"/>
    </source>
</evidence>
<evidence type="ECO:0000256" key="5">
    <source>
        <dbReference type="ARBA" id="ARBA00022722"/>
    </source>
</evidence>
<dbReference type="Gene3D" id="3.30.420.10">
    <property type="entry name" value="Ribonuclease H-like superfamily/Ribonuclease H"/>
    <property type="match status" value="1"/>
</dbReference>
<feature type="domain" description="GAG-pre-integrase" evidence="18">
    <location>
        <begin position="437"/>
        <end position="486"/>
    </location>
</feature>
<keyword evidence="15" id="KW-0917">Virion maturation</keyword>
<evidence type="ECO:0000256" key="13">
    <source>
        <dbReference type="ARBA" id="ARBA00022918"/>
    </source>
</evidence>
<sequence>MSDTNPKFKIAHLNGTNYRQWSEEMAAYLRTKRLWLIVNGSSLKPSPTPDNDAAVSDWAEHASQAAGLIFLYLDPSQRIHVQSMQDDPVLMWTTLASVHVQKRPGTRFNAYDDFFSICLQDSESLQSLMNRIDEGMRTIQNLRPDPYVLKDLDNELVCMAMVRSLPPEYSTFTSSLLLLDKLDRTSLQDAFRNEEINRLRRGGELGPSALKAAAPASAAAAKAPPRPKSNLKCDYCKRSGHTTEQCYKKAFDSLHPSQKANAVVPAAASGSSSSAPVPTEFAGSASLRSSSSPSLNDPPADESWNADTGATSHMTSHRHWFHSYSPFVTPIRLADNSVIYSAGIGSVQFVPLMRGKEQRAVLFSRVLHVPELRNNLLSVLYLTRHKSFSVLIQGNSVQFSLQGEVLFTARVDSSNTAFLEGRTVCSAQFAGLSSTLPLDLSLWHRRLGHHYHAGIQRLLREDLVTGLELKPGAPDPICEPCLAGKMHADPFPPSETRASAPLELIHTDLHGPLAVRSHSGYRYWISFIDDYSRFRVIYPLRTKGAAFDAFKVFKAYAENHFEFRCHHLWPAVASFRAWWEPSMAASGDGQIVKSSVASAGVLVHMTHCCL</sequence>
<dbReference type="GO" id="GO:0004519">
    <property type="term" value="F:endonuclease activity"/>
    <property type="evidence" value="ECO:0007669"/>
    <property type="project" value="UniProtKB-KW"/>
</dbReference>
<keyword evidence="6" id="KW-0479">Metal-binding</keyword>
<evidence type="ECO:0000256" key="16">
    <source>
        <dbReference type="ARBA" id="ARBA00023172"/>
    </source>
</evidence>
<evidence type="ECO:0000256" key="10">
    <source>
        <dbReference type="ARBA" id="ARBA00022840"/>
    </source>
</evidence>
<evidence type="ECO:0000256" key="12">
    <source>
        <dbReference type="ARBA" id="ARBA00022908"/>
    </source>
</evidence>
<dbReference type="InterPro" id="IPR054722">
    <property type="entry name" value="PolX-like_BBD"/>
</dbReference>
<evidence type="ECO:0000259" key="19">
    <source>
        <dbReference type="Pfam" id="PF22936"/>
    </source>
</evidence>
<keyword evidence="13" id="KW-0695">RNA-directed DNA polymerase</keyword>
<proteinExistence type="predicted"/>
<evidence type="ECO:0000256" key="14">
    <source>
        <dbReference type="ARBA" id="ARBA00022932"/>
    </source>
</evidence>
<keyword evidence="7" id="KW-0547">Nucleotide-binding</keyword>
<keyword evidence="10" id="KW-0067">ATP-binding</keyword>
<reference evidence="20 21" key="1">
    <citation type="submission" date="2019-02" db="EMBL/GenBank/DDBJ databases">
        <title>Genome sequencing of the rare red list fungi Dentipellis fragilis.</title>
        <authorList>
            <person name="Buettner E."/>
            <person name="Kellner H."/>
        </authorList>
    </citation>
    <scope>NUCLEOTIDE SEQUENCE [LARGE SCALE GENOMIC DNA]</scope>
    <source>
        <strain evidence="20 21">DSM 105465</strain>
    </source>
</reference>
<keyword evidence="8" id="KW-0255">Endonuclease</keyword>
<dbReference type="GO" id="GO:0006508">
    <property type="term" value="P:proteolysis"/>
    <property type="evidence" value="ECO:0007669"/>
    <property type="project" value="UniProtKB-KW"/>
</dbReference>
<dbReference type="Pfam" id="PF14223">
    <property type="entry name" value="Retrotran_gag_2"/>
    <property type="match status" value="1"/>
</dbReference>
<dbReference type="GO" id="GO:0003676">
    <property type="term" value="F:nucleic acid binding"/>
    <property type="evidence" value="ECO:0007669"/>
    <property type="project" value="InterPro"/>
</dbReference>
<feature type="compositionally biased region" description="Low complexity" evidence="17">
    <location>
        <begin position="268"/>
        <end position="294"/>
    </location>
</feature>
<evidence type="ECO:0000256" key="17">
    <source>
        <dbReference type="SAM" id="MobiDB-lite"/>
    </source>
</evidence>
<dbReference type="Proteomes" id="UP000298327">
    <property type="component" value="Unassembled WGS sequence"/>
</dbReference>
<evidence type="ECO:0000256" key="8">
    <source>
        <dbReference type="ARBA" id="ARBA00022759"/>
    </source>
</evidence>
<keyword evidence="16" id="KW-0233">DNA recombination</keyword>
<keyword evidence="14" id="KW-0808">Transferase</keyword>
<dbReference type="PANTHER" id="PTHR42648">
    <property type="entry name" value="TRANSPOSASE, PUTATIVE-RELATED"/>
    <property type="match status" value="1"/>
</dbReference>
<dbReference type="InterPro" id="IPR025724">
    <property type="entry name" value="GAG-pre-integrase_dom"/>
</dbReference>